<dbReference type="Proteomes" id="UP000296469">
    <property type="component" value="Chromosome"/>
</dbReference>
<proteinExistence type="predicted"/>
<dbReference type="EMBL" id="CP039291">
    <property type="protein sequence ID" value="QCB94027.1"/>
    <property type="molecule type" value="Genomic_DNA"/>
</dbReference>
<dbReference type="AlphaFoldDB" id="A0A4P7SKM3"/>
<name>A0A4P7SKM3_9CELL</name>
<evidence type="ECO:0000313" key="2">
    <source>
        <dbReference type="EMBL" id="QCB94027.1"/>
    </source>
</evidence>
<feature type="domain" description="Tox-REase-9" evidence="1">
    <location>
        <begin position="39"/>
        <end position="76"/>
    </location>
</feature>
<dbReference type="KEGG" id="celz:E5225_11070"/>
<protein>
    <recommendedName>
        <fullName evidence="1">Tox-REase-9 domain-containing protein</fullName>
    </recommendedName>
</protein>
<sequence length="87" mass="10007">MHQRFVRDMARQVYWSGRVGIDPGTGLRGIPDATRLGRPVELKPDNPRVIARGVRQLARYERAANKRGELWAYRVSSTGVVSYRRVR</sequence>
<dbReference type="InterPro" id="IPR028902">
    <property type="entry name" value="Tox-REase-9_dom"/>
</dbReference>
<organism evidence="2 3">
    <name type="scientific">Cellulomonas shaoxiangyii</name>
    <dbReference type="NCBI Taxonomy" id="2566013"/>
    <lineage>
        <taxon>Bacteria</taxon>
        <taxon>Bacillati</taxon>
        <taxon>Actinomycetota</taxon>
        <taxon>Actinomycetes</taxon>
        <taxon>Micrococcales</taxon>
        <taxon>Cellulomonadaceae</taxon>
        <taxon>Cellulomonas</taxon>
    </lineage>
</organism>
<reference evidence="2 3" key="1">
    <citation type="submission" date="2019-04" db="EMBL/GenBank/DDBJ databases">
        <title>Isolation and identification of Cellulomonas shaoxiangyii sp. Nov. isolated from feces of the Tibetan antelopes (Pantholops hodgsonii) in the Qinghai-Tibet plateau of China.</title>
        <authorList>
            <person name="Tian Z."/>
        </authorList>
    </citation>
    <scope>NUCLEOTIDE SEQUENCE [LARGE SCALE GENOMIC DNA]</scope>
    <source>
        <strain evidence="2 3">Z28</strain>
    </source>
</reference>
<keyword evidence="3" id="KW-1185">Reference proteome</keyword>
<evidence type="ECO:0000313" key="3">
    <source>
        <dbReference type="Proteomes" id="UP000296469"/>
    </source>
</evidence>
<accession>A0A4P7SKM3</accession>
<evidence type="ECO:0000259" key="1">
    <source>
        <dbReference type="Pfam" id="PF15650"/>
    </source>
</evidence>
<dbReference type="Pfam" id="PF15650">
    <property type="entry name" value="Tox-REase-9"/>
    <property type="match status" value="1"/>
</dbReference>
<gene>
    <name evidence="2" type="ORF">E5225_11070</name>
</gene>